<protein>
    <submittedName>
        <fullName evidence="2">Thiamine biosynthesis protein ThiF</fullName>
    </submittedName>
</protein>
<organism evidence="2 3">
    <name type="scientific">Pengzhenrongella frigida</name>
    <dbReference type="NCBI Taxonomy" id="1259133"/>
    <lineage>
        <taxon>Bacteria</taxon>
        <taxon>Bacillati</taxon>
        <taxon>Actinomycetota</taxon>
        <taxon>Actinomycetes</taxon>
        <taxon>Micrococcales</taxon>
        <taxon>Pengzhenrongella</taxon>
    </lineage>
</organism>
<gene>
    <name evidence="2" type="ORF">EUA98_13430</name>
</gene>
<dbReference type="SUPFAM" id="SSF69572">
    <property type="entry name" value="Activating enzymes of the ubiquitin-like proteins"/>
    <property type="match status" value="1"/>
</dbReference>
<dbReference type="EMBL" id="SDWW01000033">
    <property type="protein sequence ID" value="RYV50449.1"/>
    <property type="molecule type" value="Genomic_DNA"/>
</dbReference>
<keyword evidence="3" id="KW-1185">Reference proteome</keyword>
<dbReference type="Gene3D" id="3.40.50.720">
    <property type="entry name" value="NAD(P)-binding Rossmann-like Domain"/>
    <property type="match status" value="1"/>
</dbReference>
<evidence type="ECO:0000313" key="3">
    <source>
        <dbReference type="Proteomes" id="UP000293764"/>
    </source>
</evidence>
<dbReference type="GO" id="GO:0008641">
    <property type="term" value="F:ubiquitin-like modifier activating enzyme activity"/>
    <property type="evidence" value="ECO:0007669"/>
    <property type="project" value="InterPro"/>
</dbReference>
<proteinExistence type="predicted"/>
<dbReference type="Proteomes" id="UP000293764">
    <property type="component" value="Unassembled WGS sequence"/>
</dbReference>
<sequence length="367" mass="38236">MPGWFPADGPTRPGAPGPKGRFFVRLRTGLRVLWRARDEVQIGTDPRWAVRLTDLSTPEIELLRTLDDGATARGLRAHARALGVTEARWEALRGRLDQAQVTMPDDARARLAAGAVPPATGPDAATWTRVLADGAGPALLAGRRERTVGLLGAGRLGLSMAVTLAAAGVGTVLVEDDLPVLPADLGVGGYTLRDLQTPRREAAARVLRTVAPAVCTTGPPGTRPDVMVLVEHGAADAYRGRVLLSTSVVHLSVVVREADVVVGPLVVPGASACLRCLDLHRTDADGRWPAVAAQLAGTRAPAGAGEESVLAAIAGALAAGQVLAQLDGTGPRTRGAAFEIGLPDTVPRVRDWPVHPECGCTGLVRTR</sequence>
<name>A0A4Q5MXW3_9MICO</name>
<evidence type="ECO:0000313" key="2">
    <source>
        <dbReference type="EMBL" id="RYV50449.1"/>
    </source>
</evidence>
<dbReference type="RefSeq" id="WP_130103201.1">
    <property type="nucleotide sequence ID" value="NZ_SDWW01000033.1"/>
</dbReference>
<dbReference type="AlphaFoldDB" id="A0A4Q5MXW3"/>
<accession>A0A4Q5MXW3</accession>
<feature type="domain" description="THIF-type NAD/FAD binding fold" evidence="1">
    <location>
        <begin position="145"/>
        <end position="339"/>
    </location>
</feature>
<dbReference type="OrthoDB" id="4426339at2"/>
<dbReference type="InterPro" id="IPR035985">
    <property type="entry name" value="Ubiquitin-activating_enz"/>
</dbReference>
<dbReference type="Pfam" id="PF00899">
    <property type="entry name" value="ThiF"/>
    <property type="match status" value="1"/>
</dbReference>
<reference evidence="2 3" key="1">
    <citation type="submission" date="2019-01" db="EMBL/GenBank/DDBJ databases">
        <title>Novel species of Cellulomonas.</title>
        <authorList>
            <person name="Liu Q."/>
            <person name="Xin Y.-H."/>
        </authorList>
    </citation>
    <scope>NUCLEOTIDE SEQUENCE [LARGE SCALE GENOMIC DNA]</scope>
    <source>
        <strain evidence="2 3">HLT2-17</strain>
    </source>
</reference>
<dbReference type="InterPro" id="IPR000594">
    <property type="entry name" value="ThiF_NAD_FAD-bd"/>
</dbReference>
<comment type="caution">
    <text evidence="2">The sequence shown here is derived from an EMBL/GenBank/DDBJ whole genome shotgun (WGS) entry which is preliminary data.</text>
</comment>
<evidence type="ECO:0000259" key="1">
    <source>
        <dbReference type="Pfam" id="PF00899"/>
    </source>
</evidence>